<feature type="domain" description="C2H2-type" evidence="12">
    <location>
        <begin position="329"/>
        <end position="356"/>
    </location>
</feature>
<comment type="similarity">
    <text evidence="8">Belongs to the snail C2H2-type zinc-finger protein family.</text>
</comment>
<dbReference type="RefSeq" id="XP_016979242.2">
    <property type="nucleotide sequence ID" value="XM_017123753.2"/>
</dbReference>
<keyword evidence="7" id="KW-0539">Nucleus</keyword>
<evidence type="ECO:0000256" key="7">
    <source>
        <dbReference type="ARBA" id="ARBA00023242"/>
    </source>
</evidence>
<reference evidence="14" key="1">
    <citation type="submission" date="2025-08" db="UniProtKB">
        <authorList>
            <consortium name="RefSeq"/>
        </authorList>
    </citation>
    <scope>IDENTIFICATION</scope>
</reference>
<dbReference type="GO" id="GO:0008270">
    <property type="term" value="F:zinc ion binding"/>
    <property type="evidence" value="ECO:0007669"/>
    <property type="project" value="UniProtKB-UniRule"/>
</dbReference>
<evidence type="ECO:0000256" key="2">
    <source>
        <dbReference type="ARBA" id="ARBA00022723"/>
    </source>
</evidence>
<dbReference type="InterPro" id="IPR012934">
    <property type="entry name" value="Znf_AD"/>
</dbReference>
<dbReference type="InterPro" id="IPR036236">
    <property type="entry name" value="Znf_C2H2_sf"/>
</dbReference>
<sequence>MGHLDRCRICSCGVASDDEAYNLLEEQNLAVKFTECTALKVDPEEQDILPSEICAECYEMLEKFHSFRALCIIADKKWRSNSLVTKRKIDRSNRFLEVEEIEEGREDKLEEEDQEELEVELEEEHQEELEVELEEEREKERDEELGEERQENLEEKGQEERDKEPEEAQEKEQEEEWEKEIQHPLEEPELIICDSNMSPEKSPLKLKRKTVARKVKKQPKPQPEKKSQKELPLPKFRCEICSDEFIEERRLILHKKEHEGHMLYHCSEPGCEKAFNRFEDLRQHELEHSKVGTRFICQEEGCNRMYRHKASLKHHQSKAHAIGKPLKTHMCEFCGRVFKNLSALSQHRFTHNDQMQLPYACEMPDCTCRFYSKEKLKIHMMRHQGIKNYSCPYCGLKKTTKNELRLHINFHTLERTWSCKDCPKVCNSSTSLKKHIRAIHEKARDYACNYCEKKFATSDTRKYHEMTHTGEKNFECHECGKRFIQPSALRTHRKVHELEKEQQPVYTILKVTRMGSIS</sequence>
<keyword evidence="3" id="KW-0677">Repeat</keyword>
<comment type="subcellular location">
    <subcellularLocation>
        <location evidence="1">Nucleus</location>
    </subcellularLocation>
</comment>
<evidence type="ECO:0000256" key="1">
    <source>
        <dbReference type="ARBA" id="ARBA00004123"/>
    </source>
</evidence>
<feature type="domain" description="C2H2-type" evidence="12">
    <location>
        <begin position="389"/>
        <end position="416"/>
    </location>
</feature>
<feature type="compositionally biased region" description="Basic and acidic residues" evidence="11">
    <location>
        <begin position="136"/>
        <end position="171"/>
    </location>
</feature>
<gene>
    <name evidence="14" type="primary">LOC108044679</name>
</gene>
<dbReference type="AlphaFoldDB" id="A0A6P4EM96"/>
<dbReference type="GO" id="GO:0000981">
    <property type="term" value="F:DNA-binding transcription factor activity, RNA polymerase II-specific"/>
    <property type="evidence" value="ECO:0007669"/>
    <property type="project" value="TreeGrafter"/>
</dbReference>
<feature type="domain" description="ZAD" evidence="13">
    <location>
        <begin position="5"/>
        <end position="81"/>
    </location>
</feature>
<feature type="region of interest" description="Disordered" evidence="11">
    <location>
        <begin position="103"/>
        <end position="230"/>
    </location>
</feature>
<feature type="domain" description="C2H2-type" evidence="12">
    <location>
        <begin position="417"/>
        <end position="445"/>
    </location>
</feature>
<evidence type="ECO:0000256" key="8">
    <source>
        <dbReference type="ARBA" id="ARBA00037948"/>
    </source>
</evidence>
<evidence type="ECO:0000259" key="13">
    <source>
        <dbReference type="PROSITE" id="PS51915"/>
    </source>
</evidence>
<organism evidence="14">
    <name type="scientific">Drosophila rhopaloa</name>
    <name type="common">Fruit fly</name>
    <dbReference type="NCBI Taxonomy" id="1041015"/>
    <lineage>
        <taxon>Eukaryota</taxon>
        <taxon>Metazoa</taxon>
        <taxon>Ecdysozoa</taxon>
        <taxon>Arthropoda</taxon>
        <taxon>Hexapoda</taxon>
        <taxon>Insecta</taxon>
        <taxon>Pterygota</taxon>
        <taxon>Neoptera</taxon>
        <taxon>Endopterygota</taxon>
        <taxon>Diptera</taxon>
        <taxon>Brachycera</taxon>
        <taxon>Muscomorpha</taxon>
        <taxon>Ephydroidea</taxon>
        <taxon>Drosophilidae</taxon>
        <taxon>Drosophila</taxon>
        <taxon>Sophophora</taxon>
    </lineage>
</organism>
<dbReference type="PANTHER" id="PTHR24388">
    <property type="entry name" value="ZINC FINGER PROTEIN"/>
    <property type="match status" value="1"/>
</dbReference>
<protein>
    <submittedName>
        <fullName evidence="14">Zinc finger protein 41</fullName>
    </submittedName>
</protein>
<dbReference type="Pfam" id="PF00096">
    <property type="entry name" value="zf-C2H2"/>
    <property type="match status" value="3"/>
</dbReference>
<feature type="domain" description="C2H2-type" evidence="12">
    <location>
        <begin position="295"/>
        <end position="325"/>
    </location>
</feature>
<dbReference type="PROSITE" id="PS50157">
    <property type="entry name" value="ZINC_FINGER_C2H2_2"/>
    <property type="match status" value="9"/>
</dbReference>
<feature type="binding site" evidence="10">
    <location>
        <position position="10"/>
    </location>
    <ligand>
        <name>Zn(2+)</name>
        <dbReference type="ChEBI" id="CHEBI:29105"/>
    </ligand>
</feature>
<feature type="domain" description="C2H2-type" evidence="12">
    <location>
        <begin position="359"/>
        <end position="388"/>
    </location>
</feature>
<accession>A0A6P4EM96</accession>
<evidence type="ECO:0000256" key="10">
    <source>
        <dbReference type="PROSITE-ProRule" id="PRU01263"/>
    </source>
</evidence>
<dbReference type="RefSeq" id="XP_016979242.1">
    <property type="nucleotide sequence ID" value="XM_017123753.1"/>
</dbReference>
<evidence type="ECO:0000259" key="12">
    <source>
        <dbReference type="PROSITE" id="PS50157"/>
    </source>
</evidence>
<keyword evidence="4 9" id="KW-0863">Zinc-finger</keyword>
<dbReference type="Gene3D" id="3.40.1800.20">
    <property type="match status" value="1"/>
</dbReference>
<evidence type="ECO:0000256" key="5">
    <source>
        <dbReference type="ARBA" id="ARBA00022833"/>
    </source>
</evidence>
<feature type="domain" description="C2H2-type" evidence="12">
    <location>
        <begin position="474"/>
        <end position="501"/>
    </location>
</feature>
<dbReference type="PROSITE" id="PS00028">
    <property type="entry name" value="ZINC_FINGER_C2H2_1"/>
    <property type="match status" value="8"/>
</dbReference>
<keyword evidence="5 10" id="KW-0862">Zinc</keyword>
<evidence type="ECO:0000256" key="6">
    <source>
        <dbReference type="ARBA" id="ARBA00023125"/>
    </source>
</evidence>
<dbReference type="GO" id="GO:0000978">
    <property type="term" value="F:RNA polymerase II cis-regulatory region sequence-specific DNA binding"/>
    <property type="evidence" value="ECO:0007669"/>
    <property type="project" value="TreeGrafter"/>
</dbReference>
<proteinExistence type="inferred from homology"/>
<dbReference type="GeneID" id="108044679"/>
<feature type="binding site" evidence="10">
    <location>
        <position position="7"/>
    </location>
    <ligand>
        <name>Zn(2+)</name>
        <dbReference type="ChEBI" id="CHEBI:29105"/>
    </ligand>
</feature>
<dbReference type="FunFam" id="3.30.160.60:FF:000557">
    <property type="entry name" value="zinc finger and SCAN domain-containing protein 29"/>
    <property type="match status" value="1"/>
</dbReference>
<feature type="domain" description="C2H2-type" evidence="12">
    <location>
        <begin position="446"/>
        <end position="473"/>
    </location>
</feature>
<evidence type="ECO:0000256" key="3">
    <source>
        <dbReference type="ARBA" id="ARBA00022737"/>
    </source>
</evidence>
<keyword evidence="2 10" id="KW-0479">Metal-binding</keyword>
<evidence type="ECO:0000313" key="14">
    <source>
        <dbReference type="RefSeq" id="XP_016979242.1"/>
    </source>
</evidence>
<feature type="binding site" evidence="10">
    <location>
        <position position="54"/>
    </location>
    <ligand>
        <name>Zn(2+)</name>
        <dbReference type="ChEBI" id="CHEBI:29105"/>
    </ligand>
</feature>
<feature type="domain" description="C2H2-type" evidence="12">
    <location>
        <begin position="264"/>
        <end position="289"/>
    </location>
</feature>
<evidence type="ECO:0000256" key="4">
    <source>
        <dbReference type="ARBA" id="ARBA00022771"/>
    </source>
</evidence>
<feature type="binding site" evidence="10">
    <location>
        <position position="57"/>
    </location>
    <ligand>
        <name>Zn(2+)</name>
        <dbReference type="ChEBI" id="CHEBI:29105"/>
    </ligand>
</feature>
<dbReference type="Pfam" id="PF07776">
    <property type="entry name" value="zf-AD"/>
    <property type="match status" value="1"/>
</dbReference>
<dbReference type="SMART" id="SM00355">
    <property type="entry name" value="ZnF_C2H2"/>
    <property type="match status" value="9"/>
</dbReference>
<dbReference type="PANTHER" id="PTHR24388:SF54">
    <property type="entry name" value="PROTEIN ESCARGOT"/>
    <property type="match status" value="1"/>
</dbReference>
<dbReference type="SUPFAM" id="SSF57667">
    <property type="entry name" value="beta-beta-alpha zinc fingers"/>
    <property type="match status" value="5"/>
</dbReference>
<dbReference type="GO" id="GO:0005634">
    <property type="term" value="C:nucleus"/>
    <property type="evidence" value="ECO:0007669"/>
    <property type="project" value="UniProtKB-SubCell"/>
</dbReference>
<dbReference type="SUPFAM" id="SSF57716">
    <property type="entry name" value="Glucocorticoid receptor-like (DNA-binding domain)"/>
    <property type="match status" value="1"/>
</dbReference>
<dbReference type="SMART" id="SM00868">
    <property type="entry name" value="zf-AD"/>
    <property type="match status" value="1"/>
</dbReference>
<name>A0A6P4EM96_DRORH</name>
<dbReference type="PROSITE" id="PS51915">
    <property type="entry name" value="ZAD"/>
    <property type="match status" value="1"/>
</dbReference>
<feature type="domain" description="C2H2-type" evidence="12">
    <location>
        <begin position="236"/>
        <end position="263"/>
    </location>
</feature>
<feature type="compositionally biased region" description="Basic residues" evidence="11">
    <location>
        <begin position="204"/>
        <end position="219"/>
    </location>
</feature>
<keyword evidence="6" id="KW-0238">DNA-binding</keyword>
<dbReference type="InterPro" id="IPR013087">
    <property type="entry name" value="Znf_C2H2_type"/>
</dbReference>
<dbReference type="InterPro" id="IPR050527">
    <property type="entry name" value="Snail/Krueppel_Znf"/>
</dbReference>
<feature type="compositionally biased region" description="Acidic residues" evidence="11">
    <location>
        <begin position="103"/>
        <end position="135"/>
    </location>
</feature>
<dbReference type="OrthoDB" id="6077919at2759"/>
<evidence type="ECO:0000256" key="9">
    <source>
        <dbReference type="PROSITE-ProRule" id="PRU00042"/>
    </source>
</evidence>
<evidence type="ECO:0000256" key="11">
    <source>
        <dbReference type="SAM" id="MobiDB-lite"/>
    </source>
</evidence>
<dbReference type="Gene3D" id="3.30.160.60">
    <property type="entry name" value="Classic Zinc Finger"/>
    <property type="match status" value="6"/>
</dbReference>